<accession>A0A9P4XDH3</accession>
<name>A0A9P4XDH3_9HYPO</name>
<dbReference type="Proteomes" id="UP000801864">
    <property type="component" value="Unassembled WGS sequence"/>
</dbReference>
<keyword evidence="4" id="KW-0028">Amino-acid biosynthesis</keyword>
<proteinExistence type="inferred from homology"/>
<dbReference type="InterPro" id="IPR005256">
    <property type="entry name" value="Anth_synth_I_PabB"/>
</dbReference>
<dbReference type="GO" id="GO:0004049">
    <property type="term" value="F:anthranilate synthase activity"/>
    <property type="evidence" value="ECO:0007669"/>
    <property type="project" value="UniProtKB-EC"/>
</dbReference>
<reference evidence="10 11" key="1">
    <citation type="submission" date="2018-06" db="EMBL/GenBank/DDBJ databases">
        <title>Genome analysis of cellulolytic fungus Trichoderma lentiforme CFAM-422.</title>
        <authorList>
            <person name="Steindorff A.S."/>
            <person name="Formighieri E.F."/>
            <person name="Midorikawa G.E.O."/>
            <person name="Tamietti M.S."/>
            <person name="Ramos E.Z."/>
            <person name="Silva A.S."/>
            <person name="Bon E.P.S."/>
            <person name="Mendes T.D."/>
            <person name="Damaso M.C.T."/>
            <person name="Favaro L.C.L."/>
        </authorList>
    </citation>
    <scope>NUCLEOTIDE SEQUENCE [LARGE SCALE GENOMIC DNA]</scope>
    <source>
        <strain evidence="10 11">CFAM-422</strain>
    </source>
</reference>
<evidence type="ECO:0000256" key="3">
    <source>
        <dbReference type="ARBA" id="ARBA00012266"/>
    </source>
</evidence>
<dbReference type="InterPro" id="IPR005801">
    <property type="entry name" value="ADC_synthase"/>
</dbReference>
<sequence length="622" mass="68356">MDGFSALPLLGLSLTWNANTPVPAQKLPLHPLALQNPSIGVGPITITDAADTCAHLQHCFEVLNKRSSALPVDAPLLFYPVLHLLSFRIDTIHTLSQWHMCFVPSLDAVRELLNKPAKSGAKKPTLVPVYRQISSDLITPSAAYLKVSAHAKSTSSASSTYSFLFESAATEQVGRYSFVGANPRKILTTGPLHGDEKDPLPALEEELANHVVAHVPGLRLPPMAGGAVGYVGYDCVRYFEPKTARPMEDVLKIPESLFMLYDTIVAFDKFYGIIKVISYVKVPADGQTGLEAAYDDAKKTIDELINVLNSPEIPLPEQGPITLGQEYKSNIGREGYEGHVTKLKEHIVIGDIIQAVPSQRFARPTNLHPFNIYRHLRTVNPSPYMFYIDCQDFQIVGASPELLVKSEAGRIITHPIAGTVKRGPTPEEDERLANELRNSLKDRAEHVMLVDLARNDVNRVGDPFTVRVDRLMVVEKFSHVQHLVSQVSGVLRPGQTRFDAFRSIFPAGTVSGAPKVKAMELIAELEKEKRGVYAGAVGYFGYGGVDENGEDVEGAMDTCIALRTMMVKEGVAYLQAGGGIVFDSDEYEEWQETINKLGANMQCIVQAEEIYYDQQQQGAKTA</sequence>
<dbReference type="InterPro" id="IPR015890">
    <property type="entry name" value="Chorismate_C"/>
</dbReference>
<dbReference type="Pfam" id="PF04715">
    <property type="entry name" value="Anth_synt_I_N"/>
    <property type="match status" value="1"/>
</dbReference>
<evidence type="ECO:0000256" key="6">
    <source>
        <dbReference type="ARBA" id="ARBA00023141"/>
    </source>
</evidence>
<organism evidence="10 11">
    <name type="scientific">Trichoderma lentiforme</name>
    <dbReference type="NCBI Taxonomy" id="1567552"/>
    <lineage>
        <taxon>Eukaryota</taxon>
        <taxon>Fungi</taxon>
        <taxon>Dikarya</taxon>
        <taxon>Ascomycota</taxon>
        <taxon>Pezizomycotina</taxon>
        <taxon>Sordariomycetes</taxon>
        <taxon>Hypocreomycetidae</taxon>
        <taxon>Hypocreales</taxon>
        <taxon>Hypocreaceae</taxon>
        <taxon>Trichoderma</taxon>
    </lineage>
</organism>
<evidence type="ECO:0000313" key="10">
    <source>
        <dbReference type="EMBL" id="KAF3069153.1"/>
    </source>
</evidence>
<feature type="domain" description="Anthranilate synthase component I N-terminal" evidence="9">
    <location>
        <begin position="157"/>
        <end position="270"/>
    </location>
</feature>
<comment type="similarity">
    <text evidence="2">Belongs to the anthranilate synthase component I family.</text>
</comment>
<keyword evidence="7" id="KW-0456">Lyase</keyword>
<protein>
    <recommendedName>
        <fullName evidence="3">anthranilate synthase</fullName>
        <ecNumber evidence="3">4.1.3.27</ecNumber>
    </recommendedName>
</protein>
<dbReference type="InterPro" id="IPR019999">
    <property type="entry name" value="Anth_synth_I-like"/>
</dbReference>
<dbReference type="GO" id="GO:0000162">
    <property type="term" value="P:L-tryptophan biosynthetic process"/>
    <property type="evidence" value="ECO:0007669"/>
    <property type="project" value="UniProtKB-KW"/>
</dbReference>
<dbReference type="SUPFAM" id="SSF56322">
    <property type="entry name" value="ADC synthase"/>
    <property type="match status" value="1"/>
</dbReference>
<evidence type="ECO:0000313" key="11">
    <source>
        <dbReference type="Proteomes" id="UP000801864"/>
    </source>
</evidence>
<evidence type="ECO:0000259" key="8">
    <source>
        <dbReference type="Pfam" id="PF00425"/>
    </source>
</evidence>
<evidence type="ECO:0000256" key="4">
    <source>
        <dbReference type="ARBA" id="ARBA00022605"/>
    </source>
</evidence>
<evidence type="ECO:0000256" key="2">
    <source>
        <dbReference type="ARBA" id="ARBA00009562"/>
    </source>
</evidence>
<comment type="caution">
    <text evidence="10">The sequence shown here is derived from an EMBL/GenBank/DDBJ whole genome shotgun (WGS) entry which is preliminary data.</text>
</comment>
<dbReference type="EC" id="4.1.3.27" evidence="3"/>
<keyword evidence="5" id="KW-0822">Tryptophan biosynthesis</keyword>
<evidence type="ECO:0000256" key="5">
    <source>
        <dbReference type="ARBA" id="ARBA00022822"/>
    </source>
</evidence>
<evidence type="ECO:0000256" key="7">
    <source>
        <dbReference type="ARBA" id="ARBA00023239"/>
    </source>
</evidence>
<dbReference type="Pfam" id="PF00425">
    <property type="entry name" value="Chorismate_bind"/>
    <property type="match status" value="1"/>
</dbReference>
<dbReference type="AlphaFoldDB" id="A0A9P4XDH3"/>
<keyword evidence="11" id="KW-1185">Reference proteome</keyword>
<dbReference type="PANTHER" id="PTHR11236">
    <property type="entry name" value="AMINOBENZOATE/ANTHRANILATE SYNTHASE"/>
    <property type="match status" value="1"/>
</dbReference>
<dbReference type="InterPro" id="IPR006805">
    <property type="entry name" value="Anth_synth_I_N"/>
</dbReference>
<dbReference type="PRINTS" id="PR00095">
    <property type="entry name" value="ANTSNTHASEI"/>
</dbReference>
<keyword evidence="6" id="KW-0057">Aromatic amino acid biosynthesis</keyword>
<dbReference type="NCBIfam" id="TIGR00564">
    <property type="entry name" value="trpE_most"/>
    <property type="match status" value="1"/>
</dbReference>
<evidence type="ECO:0000259" key="9">
    <source>
        <dbReference type="Pfam" id="PF04715"/>
    </source>
</evidence>
<dbReference type="EMBL" id="QLNT01000012">
    <property type="protein sequence ID" value="KAF3069153.1"/>
    <property type="molecule type" value="Genomic_DNA"/>
</dbReference>
<gene>
    <name evidence="10" type="ORF">CFAM422_007146</name>
</gene>
<evidence type="ECO:0000256" key="1">
    <source>
        <dbReference type="ARBA" id="ARBA00004873"/>
    </source>
</evidence>
<dbReference type="PANTHER" id="PTHR11236:SF9">
    <property type="entry name" value="ANTHRANILATE SYNTHASE COMPONENT 1"/>
    <property type="match status" value="1"/>
</dbReference>
<feature type="domain" description="Chorismate-utilising enzyme C-terminal" evidence="8">
    <location>
        <begin position="333"/>
        <end position="596"/>
    </location>
</feature>
<comment type="pathway">
    <text evidence="1">Amino-acid biosynthesis; L-tryptophan biosynthesis; L-tryptophan from chorismate: step 1/5.</text>
</comment>
<dbReference type="Gene3D" id="3.60.120.10">
    <property type="entry name" value="Anthranilate synthase"/>
    <property type="match status" value="1"/>
</dbReference>